<evidence type="ECO:0000256" key="1">
    <source>
        <dbReference type="SAM" id="SignalP"/>
    </source>
</evidence>
<dbReference type="Proteomes" id="UP000244906">
    <property type="component" value="Unassembled WGS sequence"/>
</dbReference>
<dbReference type="AlphaFoldDB" id="A0A2V1GT37"/>
<gene>
    <name evidence="2" type="ORF">DC094_11305</name>
</gene>
<sequence>MKSRIDKNDALKLVAVISKIATSMAMVSLAAMTSAEVSAQGFDFSRINSGEIDTSQWQCETCLNKSNRKTDVSVNAGYSTDSKLAQERLRQSDSNGVLAETEASYLSRQKQYQLTADAKLSTGQNNIQIEMQRHNSYSLALNANQIVYQDDLNITPRGGLIYGGTIGANNSQFDRKKQQTQIKAEKYLSQNTSVFVELEHKKNTASGTRLNYLFFNQNPQVVFSEVDNKEIKVNTGIQHQLENGQFQLSYQASRLTNDGKVYGQTILNNDRIARSTAPNSLFQTVALSVNYRVSEKDHLFSQLSYGTLEQNKYLNVDQLAVGQNRELNGSIDSINANVRWIHQFFSRWNLNLDYAFDQRKNKLDVPLFVNGIANWSKNNLRSQRYSSELSGPLAGLNLKLGAENRSNWRPDQNREHTDQTRLWLKARKSLSYRTSLTGEIAWSDRDGSEFKNTSQSMDYYLADLQQQKIELKMNTAVQRLGINTRLYLLKDQYDKSQSSLVEENRLGAILGASYHTGQNHSFYGSLSLERTDYLRDYTQPVSNGQGGYFGEVDQQLDFSGINIGSSWQGLQENHLDLSIDINWLQSIGDYQQVNAENADFRSTLVEISGDYRLTPKLSLQAEMAYQRTNEDDWQQDSIYWLGSKQLNESGYQYLLGMKYQF</sequence>
<dbReference type="Pfam" id="PF11854">
    <property type="entry name" value="MtrB_PioB"/>
    <property type="match status" value="1"/>
</dbReference>
<proteinExistence type="predicted"/>
<keyword evidence="1" id="KW-0732">Signal</keyword>
<protein>
    <recommendedName>
        <fullName evidence="4">MtrB/PioB family decaheme-associated outer membrane protein</fullName>
    </recommendedName>
</protein>
<accession>A0A2V1GT37</accession>
<dbReference type="InterPro" id="IPR020016">
    <property type="entry name" value="Decahaem-assoc_OM_MtrB/PioB"/>
</dbReference>
<dbReference type="SUPFAM" id="SSF56935">
    <property type="entry name" value="Porins"/>
    <property type="match status" value="1"/>
</dbReference>
<comment type="caution">
    <text evidence="2">The sequence shown here is derived from an EMBL/GenBank/DDBJ whole genome shotgun (WGS) entry which is preliminary data.</text>
</comment>
<feature type="signal peptide" evidence="1">
    <location>
        <begin position="1"/>
        <end position="30"/>
    </location>
</feature>
<evidence type="ECO:0008006" key="4">
    <source>
        <dbReference type="Google" id="ProtNLM"/>
    </source>
</evidence>
<reference evidence="2 3" key="1">
    <citation type="submission" date="2018-04" db="EMBL/GenBank/DDBJ databases">
        <title>Thalassorhabdus spongiae gen. nov., sp. nov., isolated from a marine sponge in South-West Iceland.</title>
        <authorList>
            <person name="Knobloch S."/>
            <person name="Daussin A."/>
            <person name="Johannsson R."/>
            <person name="Marteinsson V.T."/>
        </authorList>
    </citation>
    <scope>NUCLEOTIDE SEQUENCE [LARGE SCALE GENOMIC DNA]</scope>
    <source>
        <strain evidence="2 3">Hp12</strain>
    </source>
</reference>
<dbReference type="RefSeq" id="WP_116687220.1">
    <property type="nucleotide sequence ID" value="NZ_CAWNYD010000004.1"/>
</dbReference>
<organism evidence="2 3">
    <name type="scientific">Pelagibaculum spongiae</name>
    <dbReference type="NCBI Taxonomy" id="2080658"/>
    <lineage>
        <taxon>Bacteria</taxon>
        <taxon>Pseudomonadati</taxon>
        <taxon>Pseudomonadota</taxon>
        <taxon>Gammaproteobacteria</taxon>
        <taxon>Oceanospirillales</taxon>
        <taxon>Pelagibaculum</taxon>
    </lineage>
</organism>
<evidence type="ECO:0000313" key="3">
    <source>
        <dbReference type="Proteomes" id="UP000244906"/>
    </source>
</evidence>
<dbReference type="EMBL" id="QDDL01000004">
    <property type="protein sequence ID" value="PVZ68835.1"/>
    <property type="molecule type" value="Genomic_DNA"/>
</dbReference>
<evidence type="ECO:0000313" key="2">
    <source>
        <dbReference type="EMBL" id="PVZ68835.1"/>
    </source>
</evidence>
<keyword evidence="3" id="KW-1185">Reference proteome</keyword>
<feature type="chain" id="PRO_5016172474" description="MtrB/PioB family decaheme-associated outer membrane protein" evidence="1">
    <location>
        <begin position="31"/>
        <end position="661"/>
    </location>
</feature>
<name>A0A2V1GT37_9GAMM</name>